<reference evidence="2 3" key="1">
    <citation type="journal article" date="2017" name="Curr. Biol.">
        <title>Genome architecture and evolution of a unichromosomal asexual nematode.</title>
        <authorList>
            <person name="Fradin H."/>
            <person name="Zegar C."/>
            <person name="Gutwein M."/>
            <person name="Lucas J."/>
            <person name="Kovtun M."/>
            <person name="Corcoran D."/>
            <person name="Baugh L.R."/>
            <person name="Kiontke K."/>
            <person name="Gunsalus K."/>
            <person name="Fitch D.H."/>
            <person name="Piano F."/>
        </authorList>
    </citation>
    <scope>NUCLEOTIDE SEQUENCE [LARGE SCALE GENOMIC DNA]</scope>
    <source>
        <strain evidence="2">PF1309</strain>
    </source>
</reference>
<evidence type="ECO:0000313" key="3">
    <source>
        <dbReference type="Proteomes" id="UP000218231"/>
    </source>
</evidence>
<sequence>MTSTREQLTERIDEADGMRMGAEEGQADRMDVIGAAEPHTPNNQQTRRIQDVSMDGSAEVTPKNTKQSSTNVEQQEEEMQSDDEENTSHADNEQRVLLKHQTPAAVRNRRIIQKELHMSSPSDSMLSPCTSKLMAKVPHGMSGPQAILRNKQHSAIPFRLESTGGEEDEAN</sequence>
<proteinExistence type="predicted"/>
<protein>
    <submittedName>
        <fullName evidence="2">Uncharacterized protein</fullName>
    </submittedName>
</protein>
<dbReference type="OrthoDB" id="5822328at2759"/>
<dbReference type="EMBL" id="LIAE01006427">
    <property type="protein sequence ID" value="PAV89827.1"/>
    <property type="molecule type" value="Genomic_DNA"/>
</dbReference>
<keyword evidence="3" id="KW-1185">Reference proteome</keyword>
<feature type="compositionally biased region" description="Basic and acidic residues" evidence="1">
    <location>
        <begin position="86"/>
        <end position="96"/>
    </location>
</feature>
<dbReference type="Proteomes" id="UP000218231">
    <property type="component" value="Unassembled WGS sequence"/>
</dbReference>
<dbReference type="AlphaFoldDB" id="A0A2A2LV10"/>
<feature type="region of interest" description="Disordered" evidence="1">
    <location>
        <begin position="1"/>
        <end position="107"/>
    </location>
</feature>
<feature type="region of interest" description="Disordered" evidence="1">
    <location>
        <begin position="149"/>
        <end position="171"/>
    </location>
</feature>
<feature type="compositionally biased region" description="Basic and acidic residues" evidence="1">
    <location>
        <begin position="7"/>
        <end position="17"/>
    </location>
</feature>
<evidence type="ECO:0000313" key="2">
    <source>
        <dbReference type="EMBL" id="PAV89827.1"/>
    </source>
</evidence>
<feature type="compositionally biased region" description="Acidic residues" evidence="1">
    <location>
        <begin position="74"/>
        <end position="85"/>
    </location>
</feature>
<accession>A0A2A2LV10</accession>
<evidence type="ECO:0000256" key="1">
    <source>
        <dbReference type="SAM" id="MobiDB-lite"/>
    </source>
</evidence>
<comment type="caution">
    <text evidence="2">The sequence shown here is derived from an EMBL/GenBank/DDBJ whole genome shotgun (WGS) entry which is preliminary data.</text>
</comment>
<organism evidence="2 3">
    <name type="scientific">Diploscapter pachys</name>
    <dbReference type="NCBI Taxonomy" id="2018661"/>
    <lineage>
        <taxon>Eukaryota</taxon>
        <taxon>Metazoa</taxon>
        <taxon>Ecdysozoa</taxon>
        <taxon>Nematoda</taxon>
        <taxon>Chromadorea</taxon>
        <taxon>Rhabditida</taxon>
        <taxon>Rhabditina</taxon>
        <taxon>Rhabditomorpha</taxon>
        <taxon>Rhabditoidea</taxon>
        <taxon>Rhabditidae</taxon>
        <taxon>Diploscapter</taxon>
    </lineage>
</organism>
<feature type="compositionally biased region" description="Polar residues" evidence="1">
    <location>
        <begin position="62"/>
        <end position="72"/>
    </location>
</feature>
<name>A0A2A2LV10_9BILA</name>
<gene>
    <name evidence="2" type="ORF">WR25_15399</name>
</gene>